<dbReference type="Gene3D" id="3.30.1140.40">
    <property type="entry name" value="Tctex-1"/>
    <property type="match status" value="1"/>
</dbReference>
<accession>A0ABN8LJ14</accession>
<dbReference type="Proteomes" id="UP001159427">
    <property type="component" value="Unassembled WGS sequence"/>
</dbReference>
<sequence length="172" mass="19711">SNGKLCKHVFGRKLYRDFSTRSTEKNGKPIAPTTLQTPSILHPMEDDQYGNPSIPCLENSYKMIPDATFNSEQARRLAEDVLHRNFKGVKYEEEKCKELVVKATEELKNCVKGLGCNRYKFVCVVYLGPLQSQGMAITSRCLLDERFDRCSTACYRNPWLYVVASIYGVFYE</sequence>
<feature type="non-terminal residue" evidence="3">
    <location>
        <position position="1"/>
    </location>
</feature>
<proteinExistence type="inferred from homology"/>
<evidence type="ECO:0000313" key="4">
    <source>
        <dbReference type="Proteomes" id="UP001159427"/>
    </source>
</evidence>
<dbReference type="CDD" id="cd21451">
    <property type="entry name" value="DLC-like_TCTEX1D"/>
    <property type="match status" value="1"/>
</dbReference>
<comment type="caution">
    <text evidence="3">The sequence shown here is derived from an EMBL/GenBank/DDBJ whole genome shotgun (WGS) entry which is preliminary data.</text>
</comment>
<organism evidence="3 4">
    <name type="scientific">Porites evermanni</name>
    <dbReference type="NCBI Taxonomy" id="104178"/>
    <lineage>
        <taxon>Eukaryota</taxon>
        <taxon>Metazoa</taxon>
        <taxon>Cnidaria</taxon>
        <taxon>Anthozoa</taxon>
        <taxon>Hexacorallia</taxon>
        <taxon>Scleractinia</taxon>
        <taxon>Fungiina</taxon>
        <taxon>Poritidae</taxon>
        <taxon>Porites</taxon>
    </lineage>
</organism>
<comment type="similarity">
    <text evidence="1">Belongs to the dynein light chain Tctex-type family.</text>
</comment>
<dbReference type="PANTHER" id="PTHR21255:SF65">
    <property type="entry name" value="TCTEX1 DOMAIN-CONTAINING PROTEIN 2"/>
    <property type="match status" value="1"/>
</dbReference>
<dbReference type="InterPro" id="IPR005334">
    <property type="entry name" value="Tctex-1-like"/>
</dbReference>
<evidence type="ECO:0000256" key="2">
    <source>
        <dbReference type="SAM" id="MobiDB-lite"/>
    </source>
</evidence>
<dbReference type="PANTHER" id="PTHR21255">
    <property type="entry name" value="T-COMPLEX-ASSOCIATED-TESTIS-EXPRESSED 1/ DYNEIN LIGHT CHAIN"/>
    <property type="match status" value="1"/>
</dbReference>
<reference evidence="3 4" key="1">
    <citation type="submission" date="2022-05" db="EMBL/GenBank/DDBJ databases">
        <authorList>
            <consortium name="Genoscope - CEA"/>
            <person name="William W."/>
        </authorList>
    </citation>
    <scope>NUCLEOTIDE SEQUENCE [LARGE SCALE GENOMIC DNA]</scope>
</reference>
<feature type="region of interest" description="Disordered" evidence="2">
    <location>
        <begin position="20"/>
        <end position="44"/>
    </location>
</feature>
<protein>
    <recommendedName>
        <fullName evidence="5">Dynein light chain</fullName>
    </recommendedName>
</protein>
<gene>
    <name evidence="3" type="ORF">PEVE_00016547</name>
</gene>
<keyword evidence="4" id="KW-1185">Reference proteome</keyword>
<dbReference type="Pfam" id="PF03645">
    <property type="entry name" value="Tctex-1"/>
    <property type="match status" value="1"/>
</dbReference>
<dbReference type="InterPro" id="IPR038586">
    <property type="entry name" value="Tctex-1-like_sf"/>
</dbReference>
<evidence type="ECO:0008006" key="5">
    <source>
        <dbReference type="Google" id="ProtNLM"/>
    </source>
</evidence>
<name>A0ABN8LJ14_9CNID</name>
<evidence type="ECO:0000256" key="1">
    <source>
        <dbReference type="ARBA" id="ARBA00005361"/>
    </source>
</evidence>
<dbReference type="EMBL" id="CALNXI010000023">
    <property type="protein sequence ID" value="CAH3015402.1"/>
    <property type="molecule type" value="Genomic_DNA"/>
</dbReference>
<evidence type="ECO:0000313" key="3">
    <source>
        <dbReference type="EMBL" id="CAH3015402.1"/>
    </source>
</evidence>